<organism evidence="1 2">
    <name type="scientific">Candidatus Methanoperedens nitratireducens</name>
    <dbReference type="NCBI Taxonomy" id="1392998"/>
    <lineage>
        <taxon>Archaea</taxon>
        <taxon>Methanobacteriati</taxon>
        <taxon>Methanobacteriota</taxon>
        <taxon>Stenosarchaea group</taxon>
        <taxon>Methanomicrobia</taxon>
        <taxon>Methanosarcinales</taxon>
        <taxon>ANME-2 cluster</taxon>
        <taxon>Candidatus Methanoperedentaceae</taxon>
        <taxon>Candidatus Methanoperedens</taxon>
    </lineage>
</organism>
<sequence length="140" mass="16023">MAQNIIQYDLNDDNVYILDKDSWEDASNILILEISSCSDNKVSISFDLSTIKDQFNPDDFELSYKPLNILINSVSMKKTSGTCCRVYHVTDSKSLFIHPNNWSITPPPNLLSKLGDFKICEYRLDCEKSDLVAHHKVFEV</sequence>
<name>A0A062V231_9EURY</name>
<evidence type="ECO:0000313" key="2">
    <source>
        <dbReference type="Proteomes" id="UP000027153"/>
    </source>
</evidence>
<dbReference type="RefSeq" id="WP_048088387.1">
    <property type="nucleotide sequence ID" value="NZ_JMIY01000001.1"/>
</dbReference>
<accession>A0A062V231</accession>
<protein>
    <submittedName>
        <fullName evidence="1">Uncharacterized protein</fullName>
    </submittedName>
</protein>
<proteinExistence type="predicted"/>
<comment type="caution">
    <text evidence="1">The sequence shown here is derived from an EMBL/GenBank/DDBJ whole genome shotgun (WGS) entry which is preliminary data.</text>
</comment>
<dbReference type="AlphaFoldDB" id="A0A062V231"/>
<dbReference type="EMBL" id="JMIY01000001">
    <property type="protein sequence ID" value="KCZ73166.1"/>
    <property type="molecule type" value="Genomic_DNA"/>
</dbReference>
<evidence type="ECO:0000313" key="1">
    <source>
        <dbReference type="EMBL" id="KCZ73166.1"/>
    </source>
</evidence>
<gene>
    <name evidence="1" type="ORF">ANME2D_00226</name>
</gene>
<reference evidence="1 2" key="1">
    <citation type="journal article" date="2013" name="Nature">
        <title>Anaerobic oxidation of methane coupled to nitrate reduction in a novel archaeal lineage.</title>
        <authorList>
            <person name="Haroon M.F."/>
            <person name="Hu S."/>
            <person name="Shi Y."/>
            <person name="Imelfort M."/>
            <person name="Keller J."/>
            <person name="Hugenholtz P."/>
            <person name="Yuan Z."/>
            <person name="Tyson G.W."/>
        </authorList>
    </citation>
    <scope>NUCLEOTIDE SEQUENCE [LARGE SCALE GENOMIC DNA]</scope>
    <source>
        <strain evidence="1 2">ANME-2d</strain>
    </source>
</reference>
<keyword evidence="2" id="KW-1185">Reference proteome</keyword>
<dbReference type="Proteomes" id="UP000027153">
    <property type="component" value="Unassembled WGS sequence"/>
</dbReference>